<evidence type="ECO:0000313" key="1">
    <source>
        <dbReference type="EMBL" id="GAJ19935.1"/>
    </source>
</evidence>
<accession>X1W0B9</accession>
<organism evidence="1">
    <name type="scientific">marine sediment metagenome</name>
    <dbReference type="NCBI Taxonomy" id="412755"/>
    <lineage>
        <taxon>unclassified sequences</taxon>
        <taxon>metagenomes</taxon>
        <taxon>ecological metagenomes</taxon>
    </lineage>
</organism>
<gene>
    <name evidence="1" type="ORF">S12H4_56896</name>
</gene>
<reference evidence="1" key="1">
    <citation type="journal article" date="2014" name="Front. Microbiol.">
        <title>High frequency of phylogenetically diverse reductive dehalogenase-homologous genes in deep subseafloor sedimentary metagenomes.</title>
        <authorList>
            <person name="Kawai M."/>
            <person name="Futagami T."/>
            <person name="Toyoda A."/>
            <person name="Takaki Y."/>
            <person name="Nishi S."/>
            <person name="Hori S."/>
            <person name="Arai W."/>
            <person name="Tsubouchi T."/>
            <person name="Morono Y."/>
            <person name="Uchiyama I."/>
            <person name="Ito T."/>
            <person name="Fujiyama A."/>
            <person name="Inagaki F."/>
            <person name="Takami H."/>
        </authorList>
    </citation>
    <scope>NUCLEOTIDE SEQUENCE</scope>
    <source>
        <strain evidence="1">Expedition CK06-06</strain>
    </source>
</reference>
<sequence>MAEGEEETTPPPETDAEGLLERVADILEIDKEDLIDAFKQARQEMYEESFINRVNEAVEEGFITQEQAGEIIEWWGQRPDDAIREWWNMAAFRNICCFT</sequence>
<protein>
    <submittedName>
        <fullName evidence="1">Uncharacterized protein</fullName>
    </submittedName>
</protein>
<comment type="caution">
    <text evidence="1">The sequence shown here is derived from an EMBL/GenBank/DDBJ whole genome shotgun (WGS) entry which is preliminary data.</text>
</comment>
<dbReference type="AlphaFoldDB" id="X1W0B9"/>
<proteinExistence type="predicted"/>
<dbReference type="EMBL" id="BARW01036704">
    <property type="protein sequence ID" value="GAJ19935.1"/>
    <property type="molecule type" value="Genomic_DNA"/>
</dbReference>
<name>X1W0B9_9ZZZZ</name>